<dbReference type="OrthoDB" id="5298807at2"/>
<dbReference type="EMBL" id="CP022188">
    <property type="protein sequence ID" value="AWI81729.1"/>
    <property type="molecule type" value="Genomic_DNA"/>
</dbReference>
<dbReference type="InterPro" id="IPR010432">
    <property type="entry name" value="RDD"/>
</dbReference>
<comment type="subcellular location">
    <subcellularLocation>
        <location evidence="1">Cell membrane</location>
        <topology evidence="1">Multi-pass membrane protein</topology>
    </subcellularLocation>
</comment>
<dbReference type="GO" id="GO:0005886">
    <property type="term" value="C:plasma membrane"/>
    <property type="evidence" value="ECO:0007669"/>
    <property type="project" value="UniProtKB-SubCell"/>
</dbReference>
<protein>
    <recommendedName>
        <fullName evidence="7">RDD domain-containing protein</fullName>
    </recommendedName>
</protein>
<evidence type="ECO:0000256" key="2">
    <source>
        <dbReference type="ARBA" id="ARBA00022475"/>
    </source>
</evidence>
<organism evidence="8 11">
    <name type="scientific">Parazoarcus communis</name>
    <dbReference type="NCBI Taxonomy" id="41977"/>
    <lineage>
        <taxon>Bacteria</taxon>
        <taxon>Pseudomonadati</taxon>
        <taxon>Pseudomonadota</taxon>
        <taxon>Betaproteobacteria</taxon>
        <taxon>Rhodocyclales</taxon>
        <taxon>Zoogloeaceae</taxon>
        <taxon>Parazoarcus</taxon>
    </lineage>
</organism>
<evidence type="ECO:0000313" key="10">
    <source>
        <dbReference type="Proteomes" id="UP000244902"/>
    </source>
</evidence>
<dbReference type="EMBL" id="CP022187">
    <property type="protein sequence ID" value="AWI75324.1"/>
    <property type="molecule type" value="Genomic_DNA"/>
</dbReference>
<feature type="transmembrane region" description="Helical" evidence="6">
    <location>
        <begin position="41"/>
        <end position="63"/>
    </location>
</feature>
<accession>A0A2U8GP77</accession>
<evidence type="ECO:0000313" key="11">
    <source>
        <dbReference type="Proteomes" id="UP000244930"/>
    </source>
</evidence>
<dbReference type="KEGG" id="acom:CEW83_08955"/>
<evidence type="ECO:0000256" key="3">
    <source>
        <dbReference type="ARBA" id="ARBA00022692"/>
    </source>
</evidence>
<proteinExistence type="predicted"/>
<evidence type="ECO:0000256" key="6">
    <source>
        <dbReference type="SAM" id="Phobius"/>
    </source>
</evidence>
<feature type="domain" description="RDD" evidence="7">
    <location>
        <begin position="27"/>
        <end position="153"/>
    </location>
</feature>
<keyword evidence="4 6" id="KW-1133">Transmembrane helix</keyword>
<name>A0A2U8GP77_9RHOO</name>
<keyword evidence="5 6" id="KW-0472">Membrane</keyword>
<dbReference type="PANTHER" id="PTHR36115">
    <property type="entry name" value="PROLINE-RICH ANTIGEN HOMOLOG-RELATED"/>
    <property type="match status" value="1"/>
</dbReference>
<evidence type="ECO:0000259" key="7">
    <source>
        <dbReference type="Pfam" id="PF06271"/>
    </source>
</evidence>
<evidence type="ECO:0000256" key="5">
    <source>
        <dbReference type="ARBA" id="ARBA00023136"/>
    </source>
</evidence>
<gene>
    <name evidence="8" type="ORF">CEW83_08955</name>
    <name evidence="9" type="ORF">CEW87_21665</name>
</gene>
<dbReference type="InterPro" id="IPR051791">
    <property type="entry name" value="Pra-immunoreactive"/>
</dbReference>
<evidence type="ECO:0000256" key="4">
    <source>
        <dbReference type="ARBA" id="ARBA00022989"/>
    </source>
</evidence>
<evidence type="ECO:0000313" key="9">
    <source>
        <dbReference type="EMBL" id="AWI81729.1"/>
    </source>
</evidence>
<dbReference type="AlphaFoldDB" id="A0A2U8GP77"/>
<dbReference type="Pfam" id="PF06271">
    <property type="entry name" value="RDD"/>
    <property type="match status" value="1"/>
</dbReference>
<dbReference type="Proteomes" id="UP000244930">
    <property type="component" value="Chromosome"/>
</dbReference>
<reference evidence="9 10" key="1">
    <citation type="submission" date="2017-06" db="EMBL/GenBank/DDBJ databases">
        <title>Azoarcus sp. TSNA42 complete genome sequence.</title>
        <authorList>
            <person name="Woo J.-H."/>
            <person name="Kim H.-S."/>
        </authorList>
    </citation>
    <scope>NUCLEOTIDE SEQUENCE [LARGE SCALE GENOMIC DNA]</scope>
    <source>
        <strain evidence="9 10">TSNA42</strain>
    </source>
</reference>
<evidence type="ECO:0000256" key="1">
    <source>
        <dbReference type="ARBA" id="ARBA00004651"/>
    </source>
</evidence>
<dbReference type="RefSeq" id="WP_108949031.1">
    <property type="nucleotide sequence ID" value="NZ_CP022187.1"/>
</dbReference>
<keyword evidence="11" id="KW-1185">Reference proteome</keyword>
<keyword evidence="3 6" id="KW-0812">Transmembrane</keyword>
<evidence type="ECO:0000313" key="8">
    <source>
        <dbReference type="EMBL" id="AWI75324.1"/>
    </source>
</evidence>
<feature type="transmembrane region" description="Helical" evidence="6">
    <location>
        <begin position="119"/>
        <end position="141"/>
    </location>
</feature>
<keyword evidence="2" id="KW-1003">Cell membrane</keyword>
<sequence length="166" mass="18486">MSRKGNKTPAAGAQAAAPGRSPTVVELAGLRRRLASMLYETMLLLGVLALTFMVPNLLIGMIFEVAPPGWLAWIHVFLVLGFYFVWYWHRQGQTLAMQTWRLKVVDSVSGQPLSAARSWLRYALAWPSVLIGGVGLIWAIFDRDRQFLHDRLGGSCVVLLPGQPKR</sequence>
<reference evidence="8 11" key="2">
    <citation type="submission" date="2017-06" db="EMBL/GenBank/DDBJ databases">
        <title>Azoarcus.</title>
        <authorList>
            <person name="Woo J.-H."/>
            <person name="Kim H.-S."/>
        </authorList>
    </citation>
    <scope>NUCLEOTIDE SEQUENCE [LARGE SCALE GENOMIC DNA]</scope>
    <source>
        <strain evidence="8 11">TSPY31</strain>
    </source>
</reference>
<dbReference type="Proteomes" id="UP000244902">
    <property type="component" value="Chromosome"/>
</dbReference>
<dbReference type="PANTHER" id="PTHR36115:SF10">
    <property type="entry name" value="RDD DOMAIN-CONTAINING PROTEIN"/>
    <property type="match status" value="1"/>
</dbReference>
<feature type="transmembrane region" description="Helical" evidence="6">
    <location>
        <begin position="69"/>
        <end position="88"/>
    </location>
</feature>